<dbReference type="InterPro" id="IPR039812">
    <property type="entry name" value="Vesicle-fus_ATPase"/>
</dbReference>
<dbReference type="Gene3D" id="1.10.8.60">
    <property type="match status" value="1"/>
</dbReference>
<dbReference type="GO" id="GO:0005795">
    <property type="term" value="C:Golgi stack"/>
    <property type="evidence" value="ECO:0000318"/>
    <property type="project" value="GO_Central"/>
</dbReference>
<gene>
    <name evidence="10" type="ORF">THAPSDRAFT_11221</name>
</gene>
<keyword evidence="5 6" id="KW-0653">Protein transport</keyword>
<comment type="catalytic activity">
    <reaction evidence="6">
        <text>ATP + H2O = ADP + phosphate + H(+)</text>
        <dbReference type="Rhea" id="RHEA:13065"/>
        <dbReference type="ChEBI" id="CHEBI:15377"/>
        <dbReference type="ChEBI" id="CHEBI:15378"/>
        <dbReference type="ChEBI" id="CHEBI:30616"/>
        <dbReference type="ChEBI" id="CHEBI:43474"/>
        <dbReference type="ChEBI" id="CHEBI:456216"/>
        <dbReference type="EC" id="3.6.4.6"/>
    </reaction>
</comment>
<evidence type="ECO:0000256" key="1">
    <source>
        <dbReference type="ARBA" id="ARBA00006914"/>
    </source>
</evidence>
<feature type="domain" description="AAA+ ATPase" evidence="9">
    <location>
        <begin position="494"/>
        <end position="645"/>
    </location>
</feature>
<protein>
    <recommendedName>
        <fullName evidence="6">Vesicle-fusing ATPase</fullName>
        <ecNumber evidence="6">3.6.4.6</ecNumber>
    </recommendedName>
</protein>
<evidence type="ECO:0000313" key="10">
    <source>
        <dbReference type="EMBL" id="EED86694.1"/>
    </source>
</evidence>
<dbReference type="PANTHER" id="PTHR23078:SF3">
    <property type="entry name" value="VESICLE-FUSING ATPASE"/>
    <property type="match status" value="1"/>
</dbReference>
<dbReference type="InterPro" id="IPR027417">
    <property type="entry name" value="P-loop_NTPase"/>
</dbReference>
<keyword evidence="3 6" id="KW-0547">Nucleotide-binding</keyword>
<dbReference type="FunFam" id="3.40.50.300:FF:002986">
    <property type="entry name" value="AAA family ATPase, putative"/>
    <property type="match status" value="1"/>
</dbReference>
<dbReference type="RefSeq" id="XP_002296966.1">
    <property type="nucleotide sequence ID" value="XM_002296930.1"/>
</dbReference>
<dbReference type="EMBL" id="DS999419">
    <property type="protein sequence ID" value="EED86694.1"/>
    <property type="molecule type" value="Genomic_DNA"/>
</dbReference>
<feature type="region of interest" description="Disordered" evidence="7">
    <location>
        <begin position="686"/>
        <end position="707"/>
    </location>
</feature>
<evidence type="ECO:0000256" key="4">
    <source>
        <dbReference type="ARBA" id="ARBA00022840"/>
    </source>
</evidence>
<dbReference type="SUPFAM" id="SSF52540">
    <property type="entry name" value="P-loop containing nucleoside triphosphate hydrolases"/>
    <property type="match status" value="1"/>
</dbReference>
<keyword evidence="8" id="KW-0732">Signal</keyword>
<comment type="function">
    <text evidence="6">Required for vesicle-mediated transport. Catalyzes the fusion of transport vesicles within the Golgi cisternae. Is also required for transport from the endoplasmic reticulum to the Golgi stack. Seems to function as a fusion protein required for the delivery of cargo proteins to all compartments of the Golgi stack independent of vesicle origin.</text>
</comment>
<dbReference type="InterPro" id="IPR003960">
    <property type="entry name" value="ATPase_AAA_CS"/>
</dbReference>
<reference evidence="10 11" key="2">
    <citation type="journal article" date="2008" name="Nature">
        <title>The Phaeodactylum genome reveals the evolutionary history of diatom genomes.</title>
        <authorList>
            <person name="Bowler C."/>
            <person name="Allen A.E."/>
            <person name="Badger J.H."/>
            <person name="Grimwood J."/>
            <person name="Jabbari K."/>
            <person name="Kuo A."/>
            <person name="Maheswari U."/>
            <person name="Martens C."/>
            <person name="Maumus F."/>
            <person name="Otillar R.P."/>
            <person name="Rayko E."/>
            <person name="Salamov A."/>
            <person name="Vandepoele K."/>
            <person name="Beszteri B."/>
            <person name="Gruber A."/>
            <person name="Heijde M."/>
            <person name="Katinka M."/>
            <person name="Mock T."/>
            <person name="Valentin K."/>
            <person name="Verret F."/>
            <person name="Berges J.A."/>
            <person name="Brownlee C."/>
            <person name="Cadoret J.P."/>
            <person name="Chiovitti A."/>
            <person name="Choi C.J."/>
            <person name="Coesel S."/>
            <person name="De Martino A."/>
            <person name="Detter J.C."/>
            <person name="Durkin C."/>
            <person name="Falciatore A."/>
            <person name="Fournet J."/>
            <person name="Haruta M."/>
            <person name="Huysman M.J."/>
            <person name="Jenkins B.D."/>
            <person name="Jiroutova K."/>
            <person name="Jorgensen R.E."/>
            <person name="Joubert Y."/>
            <person name="Kaplan A."/>
            <person name="Kroger N."/>
            <person name="Kroth P.G."/>
            <person name="La Roche J."/>
            <person name="Lindquist E."/>
            <person name="Lommer M."/>
            <person name="Martin-Jezequel V."/>
            <person name="Lopez P.J."/>
            <person name="Lucas S."/>
            <person name="Mangogna M."/>
            <person name="McGinnis K."/>
            <person name="Medlin L.K."/>
            <person name="Montsant A."/>
            <person name="Oudot-Le Secq M.P."/>
            <person name="Napoli C."/>
            <person name="Obornik M."/>
            <person name="Parker M.S."/>
            <person name="Petit J.L."/>
            <person name="Porcel B.M."/>
            <person name="Poulsen N."/>
            <person name="Robison M."/>
            <person name="Rychlewski L."/>
            <person name="Rynearson T.A."/>
            <person name="Schmutz J."/>
            <person name="Shapiro H."/>
            <person name="Siaut M."/>
            <person name="Stanley M."/>
            <person name="Sussman M.R."/>
            <person name="Taylor A.R."/>
            <person name="Vardi A."/>
            <person name="von Dassow P."/>
            <person name="Vyverman W."/>
            <person name="Willis A."/>
            <person name="Wyrwicz L.S."/>
            <person name="Rokhsar D.S."/>
            <person name="Weissenbach J."/>
            <person name="Armbrust E.V."/>
            <person name="Green B.R."/>
            <person name="Van de Peer Y."/>
            <person name="Grigoriev I.V."/>
        </authorList>
    </citation>
    <scope>NUCLEOTIDE SEQUENCE [LARGE SCALE GENOMIC DNA]</scope>
    <source>
        <strain evidence="10 11">CCMP1335</strain>
    </source>
</reference>
<dbReference type="Pfam" id="PF00004">
    <property type="entry name" value="AAA"/>
    <property type="match status" value="1"/>
</dbReference>
<keyword evidence="6" id="KW-0479">Metal-binding</keyword>
<dbReference type="SMART" id="SM00382">
    <property type="entry name" value="AAA"/>
    <property type="match status" value="1"/>
</dbReference>
<evidence type="ECO:0000256" key="6">
    <source>
        <dbReference type="RuleBase" id="RU367045"/>
    </source>
</evidence>
<dbReference type="Proteomes" id="UP000001449">
    <property type="component" value="Unassembled WGS sequence"/>
</dbReference>
<feature type="compositionally biased region" description="Basic and acidic residues" evidence="7">
    <location>
        <begin position="288"/>
        <end position="297"/>
    </location>
</feature>
<evidence type="ECO:0000313" key="11">
    <source>
        <dbReference type="Proteomes" id="UP000001449"/>
    </source>
</evidence>
<keyword evidence="6" id="KW-0963">Cytoplasm</keyword>
<evidence type="ECO:0000256" key="5">
    <source>
        <dbReference type="ARBA" id="ARBA00022927"/>
    </source>
</evidence>
<keyword evidence="6" id="KW-0460">Magnesium</keyword>
<feature type="compositionally biased region" description="Low complexity" evidence="7">
    <location>
        <begin position="270"/>
        <end position="282"/>
    </location>
</feature>
<evidence type="ECO:0000256" key="3">
    <source>
        <dbReference type="ARBA" id="ARBA00022741"/>
    </source>
</evidence>
<dbReference type="GO" id="GO:0016887">
    <property type="term" value="F:ATP hydrolysis activity"/>
    <property type="evidence" value="ECO:0000318"/>
    <property type="project" value="GO_Central"/>
</dbReference>
<dbReference type="STRING" id="35128.B8LDE3"/>
<evidence type="ECO:0000256" key="8">
    <source>
        <dbReference type="SAM" id="SignalP"/>
    </source>
</evidence>
<dbReference type="InParanoid" id="B8LDE3"/>
<accession>B8LDE3</accession>
<organism evidence="10 11">
    <name type="scientific">Thalassiosira pseudonana</name>
    <name type="common">Marine diatom</name>
    <name type="synonym">Cyclotella nana</name>
    <dbReference type="NCBI Taxonomy" id="35128"/>
    <lineage>
        <taxon>Eukaryota</taxon>
        <taxon>Sar</taxon>
        <taxon>Stramenopiles</taxon>
        <taxon>Ochrophyta</taxon>
        <taxon>Bacillariophyta</taxon>
        <taxon>Coscinodiscophyceae</taxon>
        <taxon>Thalassiosirophycidae</taxon>
        <taxon>Thalassiosirales</taxon>
        <taxon>Thalassiosiraceae</taxon>
        <taxon>Thalassiosira</taxon>
    </lineage>
</organism>
<keyword evidence="11" id="KW-1185">Reference proteome</keyword>
<dbReference type="KEGG" id="tps:THAPSDRAFT_11221"/>
<keyword evidence="4 6" id="KW-0067">ATP-binding</keyword>
<dbReference type="AlphaFoldDB" id="B8LDE3"/>
<dbReference type="Gene3D" id="3.40.50.300">
    <property type="entry name" value="P-loop containing nucleotide triphosphate hydrolases"/>
    <property type="match status" value="1"/>
</dbReference>
<dbReference type="GO" id="GO:0006891">
    <property type="term" value="P:intra-Golgi vesicle-mediated transport"/>
    <property type="evidence" value="ECO:0000318"/>
    <property type="project" value="GO_Central"/>
</dbReference>
<dbReference type="GO" id="GO:0046872">
    <property type="term" value="F:metal ion binding"/>
    <property type="evidence" value="ECO:0007669"/>
    <property type="project" value="UniProtKB-UniRule"/>
</dbReference>
<comment type="subcellular location">
    <subcellularLocation>
        <location evidence="6">Cytoplasm</location>
    </subcellularLocation>
</comment>
<dbReference type="PROSITE" id="PS00674">
    <property type="entry name" value="AAA"/>
    <property type="match status" value="1"/>
</dbReference>
<keyword evidence="6" id="KW-0378">Hydrolase</keyword>
<feature type="region of interest" description="Disordered" evidence="7">
    <location>
        <begin position="269"/>
        <end position="306"/>
    </location>
</feature>
<dbReference type="GO" id="GO:0043001">
    <property type="term" value="P:Golgi to plasma membrane protein transport"/>
    <property type="evidence" value="ECO:0000318"/>
    <property type="project" value="GO_Central"/>
</dbReference>
<comment type="cofactor">
    <cofactor evidence="6">
        <name>Mg(2+)</name>
        <dbReference type="ChEBI" id="CHEBI:18420"/>
    </cofactor>
    <text evidence="6">Binds 1 Mg(2+) ion per subunit.</text>
</comment>
<evidence type="ECO:0000256" key="2">
    <source>
        <dbReference type="ARBA" id="ARBA00022448"/>
    </source>
</evidence>
<feature type="chain" id="PRO_5002874010" description="Vesicle-fusing ATPase" evidence="8">
    <location>
        <begin position="24"/>
        <end position="787"/>
    </location>
</feature>
<dbReference type="PANTHER" id="PTHR23078">
    <property type="entry name" value="VESICULAR-FUSION PROTEIN NSF"/>
    <property type="match status" value="1"/>
</dbReference>
<comment type="similarity">
    <text evidence="1 6">Belongs to the AAA ATPase family.</text>
</comment>
<dbReference type="GO" id="GO:0035494">
    <property type="term" value="P:SNARE complex disassembly"/>
    <property type="evidence" value="ECO:0007669"/>
    <property type="project" value="InterPro"/>
</dbReference>
<dbReference type="InterPro" id="IPR003959">
    <property type="entry name" value="ATPase_AAA_core"/>
</dbReference>
<dbReference type="GeneID" id="7444328"/>
<dbReference type="GO" id="GO:0005524">
    <property type="term" value="F:ATP binding"/>
    <property type="evidence" value="ECO:0007669"/>
    <property type="project" value="UniProtKB-UniRule"/>
</dbReference>
<dbReference type="InterPro" id="IPR003593">
    <property type="entry name" value="AAA+_ATPase"/>
</dbReference>
<feature type="signal peptide" evidence="8">
    <location>
        <begin position="1"/>
        <end position="23"/>
    </location>
</feature>
<evidence type="ECO:0000259" key="9">
    <source>
        <dbReference type="SMART" id="SM00382"/>
    </source>
</evidence>
<dbReference type="EC" id="3.6.4.6" evidence="6"/>
<keyword evidence="6" id="KW-0931">ER-Golgi transport</keyword>
<keyword evidence="2 6" id="KW-0813">Transport</keyword>
<name>B8LDE3_THAPS</name>
<sequence length="787" mass="84708">MRMPLILQFILPLASCLIGTSRAFSPVQRQPNTAHKTCTVSASIIIDIDTPSTPATTPSAEYEDPFNLLTTLAATTLLQSDRRRDAIGKETGAQASSATNWIDEGSAFRLRGVLDGMMLWLPGQQHTNGGGVGASVVGSRERQDEAITWLRWMRSVPRPMVVDLSLEARKAANETVSDDFLKLLNLGGGTVDDTDGNATTTTTTTTTSNKAISKAKMQQIRNEFLNRIGCKLILLPSGQSLQGGLLEPAGSLVFGKLLYGGVTRYRILPSSNNNSNGSNTSSPKPPRRAGERTERKSSTKQHIPSWVQYGGTERKYDGVDMGPALILELSLMPKIQSGSDGGGGGGSSEKSMHVKGDMVLKRLAWSPHRMFCYVADGEEGARNNNNLANGNQTTTQQSGVSMTLHGKERNDAFASDFRSRVGGLGPQIDSIVRRVLDGRVIRPAEVDESGEMLSYKEAISQTKSQDGFAMDGASKQLSLAALEASELALLGLNPVKGCLLYGPPGCGKTALAREIARALKARAPKIVSAPELLDRWVGGSERLVRELFYDAEAELAACNGDATKSALHVIVIDEIDAVFRKRSSAEDSGEATRSSTVNQILAKLDGVESIPNVLLIGMTNRRELLDEALLRPGRLEVQIEIPLPDREGRREILQIHFEALRNRGRLSHPLCCAIDGVAPSYSKDSTVEQSISSPLAEDDSNQTRGRKRRALKRATNNIFDYLSPGKKGVFDLAADEVTGGYSGAELAGLVRCAGSIALSRARKDGAGVEALLITLDDIEQALTEVKV</sequence>
<reference evidence="10 11" key="1">
    <citation type="journal article" date="2004" name="Science">
        <title>The genome of the diatom Thalassiosira pseudonana: ecology, evolution, and metabolism.</title>
        <authorList>
            <person name="Armbrust E.V."/>
            <person name="Berges J.A."/>
            <person name="Bowler C."/>
            <person name="Green B.R."/>
            <person name="Martinez D."/>
            <person name="Putnam N.H."/>
            <person name="Zhou S."/>
            <person name="Allen A.E."/>
            <person name="Apt K.E."/>
            <person name="Bechner M."/>
            <person name="Brzezinski M.A."/>
            <person name="Chaal B.K."/>
            <person name="Chiovitti A."/>
            <person name="Davis A.K."/>
            <person name="Demarest M.S."/>
            <person name="Detter J.C."/>
            <person name="Glavina T."/>
            <person name="Goodstein D."/>
            <person name="Hadi M.Z."/>
            <person name="Hellsten U."/>
            <person name="Hildebrand M."/>
            <person name="Jenkins B.D."/>
            <person name="Jurka J."/>
            <person name="Kapitonov V.V."/>
            <person name="Kroger N."/>
            <person name="Lau W.W."/>
            <person name="Lane T.W."/>
            <person name="Larimer F.W."/>
            <person name="Lippmeier J.C."/>
            <person name="Lucas S."/>
            <person name="Medina M."/>
            <person name="Montsant A."/>
            <person name="Obornik M."/>
            <person name="Parker M.S."/>
            <person name="Palenik B."/>
            <person name="Pazour G.J."/>
            <person name="Richardson P.M."/>
            <person name="Rynearson T.A."/>
            <person name="Saito M.A."/>
            <person name="Schwartz D.C."/>
            <person name="Thamatrakoln K."/>
            <person name="Valentin K."/>
            <person name="Vardi A."/>
            <person name="Wilkerson F.P."/>
            <person name="Rokhsar D.S."/>
        </authorList>
    </citation>
    <scope>NUCLEOTIDE SEQUENCE [LARGE SCALE GENOMIC DNA]</scope>
    <source>
        <strain evidence="10 11">CCMP1335</strain>
    </source>
</reference>
<evidence type="ECO:0000256" key="7">
    <source>
        <dbReference type="SAM" id="MobiDB-lite"/>
    </source>
</evidence>
<proteinExistence type="inferred from homology"/>